<comment type="caution">
    <text evidence="2">The sequence shown here is derived from an EMBL/GenBank/DDBJ whole genome shotgun (WGS) entry which is preliminary data.</text>
</comment>
<dbReference type="EMBL" id="CANTFM010002477">
    <property type="protein sequence ID" value="CAI5746354.1"/>
    <property type="molecule type" value="Genomic_DNA"/>
</dbReference>
<dbReference type="Proteomes" id="UP001162029">
    <property type="component" value="Unassembled WGS sequence"/>
</dbReference>
<evidence type="ECO:0000256" key="1">
    <source>
        <dbReference type="SAM" id="MobiDB-lite"/>
    </source>
</evidence>
<feature type="compositionally biased region" description="Polar residues" evidence="1">
    <location>
        <begin position="123"/>
        <end position="135"/>
    </location>
</feature>
<evidence type="ECO:0000313" key="2">
    <source>
        <dbReference type="EMBL" id="CAI5746354.1"/>
    </source>
</evidence>
<reference evidence="2" key="1">
    <citation type="submission" date="2022-12" db="EMBL/GenBank/DDBJ databases">
        <authorList>
            <person name="Webb A."/>
        </authorList>
    </citation>
    <scope>NUCLEOTIDE SEQUENCE</scope>
    <source>
        <strain evidence="2">Pd1</strain>
    </source>
</reference>
<protein>
    <submittedName>
        <fullName evidence="2">Uncharacterized protein</fullName>
    </submittedName>
</protein>
<organism evidence="2 3">
    <name type="scientific">Peronospora destructor</name>
    <dbReference type="NCBI Taxonomy" id="86335"/>
    <lineage>
        <taxon>Eukaryota</taxon>
        <taxon>Sar</taxon>
        <taxon>Stramenopiles</taxon>
        <taxon>Oomycota</taxon>
        <taxon>Peronosporomycetes</taxon>
        <taxon>Peronosporales</taxon>
        <taxon>Peronosporaceae</taxon>
        <taxon>Peronospora</taxon>
    </lineage>
</organism>
<keyword evidence="3" id="KW-1185">Reference proteome</keyword>
<dbReference type="AlphaFoldDB" id="A0AAV0VB18"/>
<dbReference type="Pfam" id="PF14223">
    <property type="entry name" value="Retrotran_gag_2"/>
    <property type="match status" value="1"/>
</dbReference>
<sequence length="186" mass="20542">MYLMAKGLWRARHGLCWKVPSKPRYGKLALAQVASFKYTAAGMSGHVMDLEDLVMKMKSANCGSSKEDVCAVMLRSLPASYESLVQAFRMSVTSFDSSCLVRKLIAEEVRQKEAARVEEATALLTSNRSSKQPPRSSMDGVPKGRQERVVTAARLDPTLGIAVRDAAQTKEMMNSLTSHLMRVKDL</sequence>
<feature type="region of interest" description="Disordered" evidence="1">
    <location>
        <begin position="122"/>
        <end position="146"/>
    </location>
</feature>
<gene>
    <name evidence="2" type="ORF">PDE001_LOCUS11352</name>
</gene>
<evidence type="ECO:0000313" key="3">
    <source>
        <dbReference type="Proteomes" id="UP001162029"/>
    </source>
</evidence>
<proteinExistence type="predicted"/>
<accession>A0AAV0VB18</accession>
<name>A0AAV0VB18_9STRA</name>